<dbReference type="Gene3D" id="2.40.30.100">
    <property type="entry name" value="AF2212/PG0164-like"/>
    <property type="match status" value="1"/>
</dbReference>
<sequence length="104" mass="11380">MLDRLSFSACLWVYPGKGGWTFVTLPKDCADQIRFVNGHGKGKAFGMVKVKAQLGSSVWQTTIWPDKTSGSFLLPVKSAVRKKQRVGAGDKVDIDLTLKSPPDL</sequence>
<evidence type="ECO:0000313" key="2">
    <source>
        <dbReference type="Proteomes" id="UP001209803"/>
    </source>
</evidence>
<protein>
    <submittedName>
        <fullName evidence="1">DUF1905 domain-containing protein</fullName>
    </submittedName>
</protein>
<dbReference type="RefSeq" id="WP_265680444.1">
    <property type="nucleotide sequence ID" value="NZ_CP120863.1"/>
</dbReference>
<dbReference type="InterPro" id="IPR037079">
    <property type="entry name" value="AF2212/PG0164-like_sf"/>
</dbReference>
<organism evidence="1 2">
    <name type="scientific">Roseibium porphyridii</name>
    <dbReference type="NCBI Taxonomy" id="2866279"/>
    <lineage>
        <taxon>Bacteria</taxon>
        <taxon>Pseudomonadati</taxon>
        <taxon>Pseudomonadota</taxon>
        <taxon>Alphaproteobacteria</taxon>
        <taxon>Hyphomicrobiales</taxon>
        <taxon>Stappiaceae</taxon>
        <taxon>Roseibium</taxon>
    </lineage>
</organism>
<accession>A0ABY8F1L0</accession>
<dbReference type="InterPro" id="IPR015018">
    <property type="entry name" value="DUF1905"/>
</dbReference>
<keyword evidence="2" id="KW-1185">Reference proteome</keyword>
<reference evidence="1 2" key="1">
    <citation type="submission" date="2023-03" db="EMBL/GenBank/DDBJ databases">
        <title>Roseibium porphyridii sp. nov. and Roseibium rhodosorbium sp. nov. isolated from marine algae, Porphyridium cruentum and Rhodosorus marinus, respectively.</title>
        <authorList>
            <person name="Lee M.W."/>
            <person name="Choi B.J."/>
            <person name="Lee J.K."/>
            <person name="Choi D.G."/>
            <person name="Baek J.H."/>
            <person name="Bayburt H."/>
            <person name="Kim J.M."/>
            <person name="Han D.M."/>
            <person name="Kim K.H."/>
            <person name="Jeon C.O."/>
        </authorList>
    </citation>
    <scope>NUCLEOTIDE SEQUENCE [LARGE SCALE GENOMIC DNA]</scope>
    <source>
        <strain evidence="1 2">KMA01</strain>
    </source>
</reference>
<dbReference type="Pfam" id="PF08922">
    <property type="entry name" value="DUF1905"/>
    <property type="match status" value="1"/>
</dbReference>
<dbReference type="SUPFAM" id="SSF141694">
    <property type="entry name" value="AF2212/PG0164-like"/>
    <property type="match status" value="1"/>
</dbReference>
<proteinExistence type="predicted"/>
<name>A0ABY8F1L0_9HYPH</name>
<dbReference type="Proteomes" id="UP001209803">
    <property type="component" value="Chromosome"/>
</dbReference>
<evidence type="ECO:0000313" key="1">
    <source>
        <dbReference type="EMBL" id="WFE89362.1"/>
    </source>
</evidence>
<dbReference type="EMBL" id="CP120863">
    <property type="protein sequence ID" value="WFE89362.1"/>
    <property type="molecule type" value="Genomic_DNA"/>
</dbReference>
<gene>
    <name evidence="1" type="ORF">K1718_24935</name>
</gene>